<evidence type="ECO:0000313" key="3">
    <source>
        <dbReference type="Proteomes" id="UP001176961"/>
    </source>
</evidence>
<gene>
    <name evidence="2" type="ORF">CYNAS_LOCUS17045</name>
</gene>
<keyword evidence="3" id="KW-1185">Reference proteome</keyword>
<reference evidence="2" key="1">
    <citation type="submission" date="2023-07" db="EMBL/GenBank/DDBJ databases">
        <authorList>
            <consortium name="CYATHOMIX"/>
        </authorList>
    </citation>
    <scope>NUCLEOTIDE SEQUENCE</scope>
    <source>
        <strain evidence="2">N/A</strain>
    </source>
</reference>
<feature type="compositionally biased region" description="Polar residues" evidence="1">
    <location>
        <begin position="35"/>
        <end position="44"/>
    </location>
</feature>
<comment type="caution">
    <text evidence="2">The sequence shown here is derived from an EMBL/GenBank/DDBJ whole genome shotgun (WGS) entry which is preliminary data.</text>
</comment>
<evidence type="ECO:0000313" key="2">
    <source>
        <dbReference type="EMBL" id="CAJ0605062.1"/>
    </source>
</evidence>
<accession>A0AA36MD16</accession>
<dbReference type="EMBL" id="CATQJL010000316">
    <property type="protein sequence ID" value="CAJ0605062.1"/>
    <property type="molecule type" value="Genomic_DNA"/>
</dbReference>
<proteinExistence type="predicted"/>
<feature type="region of interest" description="Disordered" evidence="1">
    <location>
        <begin position="24"/>
        <end position="84"/>
    </location>
</feature>
<dbReference type="AlphaFoldDB" id="A0AA36MD16"/>
<feature type="region of interest" description="Disordered" evidence="1">
    <location>
        <begin position="114"/>
        <end position="165"/>
    </location>
</feature>
<sequence>MQNRRTVPFYLCCAQKWTTVTCAIESKPRKKDRSPPQTVPSQKAQPEGVPFASPTGKKELGEQSSPGGSLKEREPPGELCLPVLEEPLKQSLPLGFPEEGELLKRGLSAVLAKRENHASDSSTGEERASHHRSSFTARNEPSRSESEEARGPGPLSRTKEEVRIS</sequence>
<organism evidence="2 3">
    <name type="scientific">Cylicocyclus nassatus</name>
    <name type="common">Nematode worm</name>
    <dbReference type="NCBI Taxonomy" id="53992"/>
    <lineage>
        <taxon>Eukaryota</taxon>
        <taxon>Metazoa</taxon>
        <taxon>Ecdysozoa</taxon>
        <taxon>Nematoda</taxon>
        <taxon>Chromadorea</taxon>
        <taxon>Rhabditida</taxon>
        <taxon>Rhabditina</taxon>
        <taxon>Rhabditomorpha</taxon>
        <taxon>Strongyloidea</taxon>
        <taxon>Strongylidae</taxon>
        <taxon>Cylicocyclus</taxon>
    </lineage>
</organism>
<feature type="compositionally biased region" description="Basic and acidic residues" evidence="1">
    <location>
        <begin position="114"/>
        <end position="128"/>
    </location>
</feature>
<protein>
    <submittedName>
        <fullName evidence="2">Uncharacterized protein</fullName>
    </submittedName>
</protein>
<dbReference type="Proteomes" id="UP001176961">
    <property type="component" value="Unassembled WGS sequence"/>
</dbReference>
<evidence type="ECO:0000256" key="1">
    <source>
        <dbReference type="SAM" id="MobiDB-lite"/>
    </source>
</evidence>
<name>A0AA36MD16_CYLNA</name>
<feature type="compositionally biased region" description="Basic and acidic residues" evidence="1">
    <location>
        <begin position="140"/>
        <end position="150"/>
    </location>
</feature>